<dbReference type="GO" id="GO:0006879">
    <property type="term" value="P:intracellular iron ion homeostasis"/>
    <property type="evidence" value="ECO:0007669"/>
    <property type="project" value="TreeGrafter"/>
</dbReference>
<dbReference type="Pfam" id="PF08022">
    <property type="entry name" value="FAD_binding_8"/>
    <property type="match status" value="1"/>
</dbReference>
<proteinExistence type="predicted"/>
<dbReference type="InterPro" id="IPR017927">
    <property type="entry name" value="FAD-bd_FR_type"/>
</dbReference>
<evidence type="ECO:0000256" key="12">
    <source>
        <dbReference type="SAM" id="Phobius"/>
    </source>
</evidence>
<dbReference type="Pfam" id="PF01794">
    <property type="entry name" value="Ferric_reduct"/>
    <property type="match status" value="1"/>
</dbReference>
<dbReference type="PhylomeDB" id="A0A060TEB6"/>
<dbReference type="GO" id="GO:0015677">
    <property type="term" value="P:copper ion import"/>
    <property type="evidence" value="ECO:0007669"/>
    <property type="project" value="TreeGrafter"/>
</dbReference>
<dbReference type="InterPro" id="IPR039261">
    <property type="entry name" value="FNR_nucleotide-bd"/>
</dbReference>
<evidence type="ECO:0000256" key="11">
    <source>
        <dbReference type="ARBA" id="ARBA00048483"/>
    </source>
</evidence>
<keyword evidence="7" id="KW-0274">FAD</keyword>
<dbReference type="InterPro" id="IPR051410">
    <property type="entry name" value="Ferric/Cupric_Reductase"/>
</dbReference>
<keyword evidence="3" id="KW-0813">Transport</keyword>
<keyword evidence="8 12" id="KW-1133">Transmembrane helix</keyword>
<evidence type="ECO:0000256" key="5">
    <source>
        <dbReference type="ARBA" id="ARBA00022630"/>
    </source>
</evidence>
<dbReference type="Gene3D" id="3.40.50.80">
    <property type="entry name" value="Nucleotide-binding domain of ferredoxin-NADP reductase (FNR) module"/>
    <property type="match status" value="1"/>
</dbReference>
<keyword evidence="9" id="KW-0406">Ion transport</keyword>
<feature type="transmembrane region" description="Helical" evidence="12">
    <location>
        <begin position="72"/>
        <end position="91"/>
    </location>
</feature>
<comment type="subcellular location">
    <subcellularLocation>
        <location evidence="1">Cell membrane</location>
        <topology evidence="1">Multi-pass membrane protein</topology>
    </subcellularLocation>
</comment>
<dbReference type="SFLD" id="SFLDS00052">
    <property type="entry name" value="Ferric_Reductase_Domain"/>
    <property type="match status" value="1"/>
</dbReference>
<gene>
    <name evidence="14" type="ORF">GNLVRS02_ARAD1D50996g</name>
</gene>
<evidence type="ECO:0000256" key="10">
    <source>
        <dbReference type="ARBA" id="ARBA00023136"/>
    </source>
</evidence>
<evidence type="ECO:0000256" key="8">
    <source>
        <dbReference type="ARBA" id="ARBA00022989"/>
    </source>
</evidence>
<feature type="transmembrane region" description="Helical" evidence="12">
    <location>
        <begin position="198"/>
        <end position="218"/>
    </location>
</feature>
<evidence type="ECO:0000256" key="6">
    <source>
        <dbReference type="ARBA" id="ARBA00022692"/>
    </source>
</evidence>
<dbReference type="EC" id="1.16.1.9" evidence="2"/>
<reference evidence="14" key="2">
    <citation type="submission" date="2014-06" db="EMBL/GenBank/DDBJ databases">
        <title>The complete genome of Blastobotrys (Arxula) adeninivorans LS3 - a yeast of biotechnological interest.</title>
        <authorList>
            <person name="Kunze G."/>
            <person name="Gaillardin C."/>
            <person name="Czernicka M."/>
            <person name="Durrens P."/>
            <person name="Martin T."/>
            <person name="Boer E."/>
            <person name="Gabaldon T."/>
            <person name="Cruz J."/>
            <person name="Talla E."/>
            <person name="Marck C."/>
            <person name="Goffeau A."/>
            <person name="Barbe V."/>
            <person name="Baret P."/>
            <person name="Baronian K."/>
            <person name="Beier S."/>
            <person name="Bleykasten C."/>
            <person name="Bode R."/>
            <person name="Casaregola S."/>
            <person name="Despons L."/>
            <person name="Fairhead C."/>
            <person name="Giersberg M."/>
            <person name="Gierski P."/>
            <person name="Hahnel U."/>
            <person name="Hartmann A."/>
            <person name="Jankowska D."/>
            <person name="Jubin C."/>
            <person name="Jung P."/>
            <person name="Lafontaine I."/>
            <person name="Leh-Louis V."/>
            <person name="Lemaire M."/>
            <person name="Marcet-Houben M."/>
            <person name="Mascher M."/>
            <person name="Morel G."/>
            <person name="Richard G.-F."/>
            <person name="Riechen J."/>
            <person name="Sacerdot C."/>
            <person name="Sarkar A."/>
            <person name="Savel G."/>
            <person name="Schacherer J."/>
            <person name="Sherman D."/>
            <person name="Straub M.-L."/>
            <person name="Stein N."/>
            <person name="Thierry A."/>
            <person name="Trautwein-Schult A."/>
            <person name="Westhof E."/>
            <person name="Worch S."/>
            <person name="Dujon B."/>
            <person name="Souciet J.-L."/>
            <person name="Wincker P."/>
            <person name="Scholz U."/>
            <person name="Neuveglise N."/>
        </authorList>
    </citation>
    <scope>NUCLEOTIDE SEQUENCE</scope>
    <source>
        <strain evidence="14">LS3</strain>
    </source>
</reference>
<keyword evidence="4" id="KW-1003">Cell membrane</keyword>
<dbReference type="InterPro" id="IPR017938">
    <property type="entry name" value="Riboflavin_synthase-like_b-brl"/>
</dbReference>
<dbReference type="EMBL" id="HG937694">
    <property type="protein sequence ID" value="CDP39129.1"/>
    <property type="molecule type" value="Genomic_DNA"/>
</dbReference>
<dbReference type="GO" id="GO:0005886">
    <property type="term" value="C:plasma membrane"/>
    <property type="evidence" value="ECO:0007669"/>
    <property type="project" value="UniProtKB-SubCell"/>
</dbReference>
<keyword evidence="10 12" id="KW-0472">Membrane</keyword>
<dbReference type="GO" id="GO:0006826">
    <property type="term" value="P:iron ion transport"/>
    <property type="evidence" value="ECO:0007669"/>
    <property type="project" value="TreeGrafter"/>
</dbReference>
<dbReference type="PANTHER" id="PTHR32361:SF28">
    <property type="entry name" value="FRP1P"/>
    <property type="match status" value="1"/>
</dbReference>
<feature type="domain" description="FAD-binding FR-type" evidence="13">
    <location>
        <begin position="239"/>
        <end position="338"/>
    </location>
</feature>
<dbReference type="PROSITE" id="PS51384">
    <property type="entry name" value="FAD_FR"/>
    <property type="match status" value="1"/>
</dbReference>
<keyword evidence="6 12" id="KW-0812">Transmembrane</keyword>
<dbReference type="InterPro" id="IPR013130">
    <property type="entry name" value="Fe3_Rdtase_TM_dom"/>
</dbReference>
<protein>
    <recommendedName>
        <fullName evidence="2">ferric-chelate reductase (NADPH)</fullName>
        <ecNumber evidence="2">1.16.1.9</ecNumber>
    </recommendedName>
</protein>
<dbReference type="InterPro" id="IPR013112">
    <property type="entry name" value="FAD-bd_8"/>
</dbReference>
<reference evidence="14" key="1">
    <citation type="submission" date="2014-02" db="EMBL/GenBank/DDBJ databases">
        <authorList>
            <person name="Genoscope - CEA"/>
        </authorList>
    </citation>
    <scope>NUCLEOTIDE SEQUENCE</scope>
    <source>
        <strain evidence="14">LS3</strain>
    </source>
</reference>
<dbReference type="SFLD" id="SFLDG01168">
    <property type="entry name" value="Ferric_reductase_subgroup_(FRE"/>
    <property type="match status" value="1"/>
</dbReference>
<dbReference type="SUPFAM" id="SSF52343">
    <property type="entry name" value="Ferredoxin reductase-like, C-terminal NADP-linked domain"/>
    <property type="match status" value="1"/>
</dbReference>
<dbReference type="CDD" id="cd06186">
    <property type="entry name" value="NOX_Duox_like_FAD_NADP"/>
    <property type="match status" value="1"/>
</dbReference>
<dbReference type="AlphaFoldDB" id="A0A060TEB6"/>
<organism evidence="14">
    <name type="scientific">Blastobotrys adeninivorans</name>
    <name type="common">Yeast</name>
    <name type="synonym">Arxula adeninivorans</name>
    <dbReference type="NCBI Taxonomy" id="409370"/>
    <lineage>
        <taxon>Eukaryota</taxon>
        <taxon>Fungi</taxon>
        <taxon>Dikarya</taxon>
        <taxon>Ascomycota</taxon>
        <taxon>Saccharomycotina</taxon>
        <taxon>Dipodascomycetes</taxon>
        <taxon>Dipodascales</taxon>
        <taxon>Trichomonascaceae</taxon>
        <taxon>Blastobotrys</taxon>
    </lineage>
</organism>
<name>A0A060TEB6_BLAAD</name>
<evidence type="ECO:0000256" key="7">
    <source>
        <dbReference type="ARBA" id="ARBA00022827"/>
    </source>
</evidence>
<keyword evidence="5" id="KW-0285">Flavoprotein</keyword>
<feature type="transmembrane region" description="Helical" evidence="12">
    <location>
        <begin position="171"/>
        <end position="191"/>
    </location>
</feature>
<sequence length="454" mass="51127">MDSPFRVQPPFGPELQDIVDYGHELLKVYGLCIGLIVAGSAVIKRSSVKAPNGVILGYLKYQMGKFEESRGTILFIFAYVGLSLIFCTYSVSHPVVLMFRLGLVATINLPLLYMLGTKRTILNWALGCSYEHVNTLHRWCGVLVVAMIAVHAAISLYYFRWQYLIRNRWSCMGIVSGICFALIGISSIPAFRSKCYELFYGIHLLGSLIAVVGVYLHYPIARPYAGAAGCVFLFDRLFRLLKDLYVVKCEISSAYADTALVKIKTKCPWKAGDHIYLTVWGCRTLESHPFTIASNKKNSDHMYLIVRARDGFSKDLYKLGNTTRMGIIHGPYGRTPKVNKLERIILIAGGSGVAFTYPLLQEYAGMDVKSLWIIRDRRCTEWLPEQIGDLWVTAEQGRPDITAILDEWTNNGHDNCLILACGPQALLTSMENHVAAYYSKGHCSVKFHKEKFDW</sequence>
<comment type="catalytic activity">
    <reaction evidence="11">
        <text>2 a Fe(II)-siderophore + NADP(+) + H(+) = 2 a Fe(III)-siderophore + NADPH</text>
        <dbReference type="Rhea" id="RHEA:28795"/>
        <dbReference type="Rhea" id="RHEA-COMP:11342"/>
        <dbReference type="Rhea" id="RHEA-COMP:11344"/>
        <dbReference type="ChEBI" id="CHEBI:15378"/>
        <dbReference type="ChEBI" id="CHEBI:29033"/>
        <dbReference type="ChEBI" id="CHEBI:29034"/>
        <dbReference type="ChEBI" id="CHEBI:57783"/>
        <dbReference type="ChEBI" id="CHEBI:58349"/>
        <dbReference type="EC" id="1.16.1.9"/>
    </reaction>
</comment>
<feature type="transmembrane region" description="Helical" evidence="12">
    <location>
        <begin position="25"/>
        <end position="43"/>
    </location>
</feature>
<feature type="transmembrane region" description="Helical" evidence="12">
    <location>
        <begin position="97"/>
        <end position="115"/>
    </location>
</feature>
<evidence type="ECO:0000313" key="14">
    <source>
        <dbReference type="EMBL" id="CDP39129.1"/>
    </source>
</evidence>
<dbReference type="SUPFAM" id="SSF63380">
    <property type="entry name" value="Riboflavin synthase domain-like"/>
    <property type="match status" value="1"/>
</dbReference>
<evidence type="ECO:0000259" key="13">
    <source>
        <dbReference type="PROSITE" id="PS51384"/>
    </source>
</evidence>
<evidence type="ECO:0000256" key="3">
    <source>
        <dbReference type="ARBA" id="ARBA00022448"/>
    </source>
</evidence>
<accession>A0A060TEB6</accession>
<dbReference type="GO" id="GO:0052851">
    <property type="term" value="F:ferric-chelate reductase (NADPH) activity"/>
    <property type="evidence" value="ECO:0007669"/>
    <property type="project" value="UniProtKB-EC"/>
</dbReference>
<evidence type="ECO:0000256" key="2">
    <source>
        <dbReference type="ARBA" id="ARBA00012668"/>
    </source>
</evidence>
<evidence type="ECO:0000256" key="4">
    <source>
        <dbReference type="ARBA" id="ARBA00022475"/>
    </source>
</evidence>
<feature type="transmembrane region" description="Helical" evidence="12">
    <location>
        <begin position="136"/>
        <end position="159"/>
    </location>
</feature>
<evidence type="ECO:0000256" key="1">
    <source>
        <dbReference type="ARBA" id="ARBA00004651"/>
    </source>
</evidence>
<evidence type="ECO:0000256" key="9">
    <source>
        <dbReference type="ARBA" id="ARBA00023065"/>
    </source>
</evidence>
<dbReference type="PANTHER" id="PTHR32361">
    <property type="entry name" value="FERRIC/CUPRIC REDUCTASE TRANSMEMBRANE COMPONENT"/>
    <property type="match status" value="1"/>
</dbReference>